<dbReference type="SUPFAM" id="SSF51735">
    <property type="entry name" value="NAD(P)-binding Rossmann-fold domains"/>
    <property type="match status" value="1"/>
</dbReference>
<dbReference type="PANTHER" id="PTHR42879">
    <property type="entry name" value="3-OXOACYL-(ACYL-CARRIER-PROTEIN) REDUCTASE"/>
    <property type="match status" value="1"/>
</dbReference>
<name>A0A858ZW90_9BURK</name>
<dbReference type="InterPro" id="IPR002347">
    <property type="entry name" value="SDR_fam"/>
</dbReference>
<organism evidence="2 3">
    <name type="scientific">Alicycliphilus denitrificans</name>
    <dbReference type="NCBI Taxonomy" id="179636"/>
    <lineage>
        <taxon>Bacteria</taxon>
        <taxon>Pseudomonadati</taxon>
        <taxon>Pseudomonadota</taxon>
        <taxon>Betaproteobacteria</taxon>
        <taxon>Burkholderiales</taxon>
        <taxon>Comamonadaceae</taxon>
        <taxon>Alicycliphilus</taxon>
    </lineage>
</organism>
<dbReference type="NCBIfam" id="NF009466">
    <property type="entry name" value="PRK12826.1-2"/>
    <property type="match status" value="1"/>
</dbReference>
<dbReference type="Pfam" id="PF13561">
    <property type="entry name" value="adh_short_C2"/>
    <property type="match status" value="1"/>
</dbReference>
<dbReference type="NCBIfam" id="NF005559">
    <property type="entry name" value="PRK07231.1"/>
    <property type="match status" value="1"/>
</dbReference>
<dbReference type="InterPro" id="IPR050259">
    <property type="entry name" value="SDR"/>
</dbReference>
<comment type="similarity">
    <text evidence="1">Belongs to the short-chain dehydrogenases/reductases (SDR) family.</text>
</comment>
<dbReference type="PRINTS" id="PR00080">
    <property type="entry name" value="SDRFAMILY"/>
</dbReference>
<dbReference type="PRINTS" id="PR00081">
    <property type="entry name" value="GDHRDH"/>
</dbReference>
<sequence>MKNLQGRVALVTGAGSGIGRSDALVLAERGATVLVNDFDPRAADETAAQIGEAGGCAVPCVADVGDAAAIAAAIDAAQRQAGAIDILVNNAGISGRQQAFDAIADADLARMFQVHVMGAWYCTRAVLPGMKDRGRGKIINTSSILGMAGRRRSAHYAGAKAALIGLTKAWAKEFAEWNIQVNAVAPGRVRTPILGAFADSEEYQHDLLANVPLRRRAEPEEVAWLVAFLASDESDYITGQIISPNGGEVV</sequence>
<dbReference type="RefSeq" id="WP_103017971.1">
    <property type="nucleotide sequence ID" value="NZ_CP051298.1"/>
</dbReference>
<dbReference type="PANTHER" id="PTHR42879:SF2">
    <property type="entry name" value="3-OXOACYL-[ACYL-CARRIER-PROTEIN] REDUCTASE FABG"/>
    <property type="match status" value="1"/>
</dbReference>
<dbReference type="FunFam" id="3.40.50.720:FF:000084">
    <property type="entry name" value="Short-chain dehydrogenase reductase"/>
    <property type="match status" value="1"/>
</dbReference>
<reference evidence="2 3" key="1">
    <citation type="submission" date="2020-05" db="EMBL/GenBank/DDBJ databases">
        <title>Complete genome sequence of Alicycliphilus denitrificans DP3.</title>
        <authorList>
            <person name="Chen X."/>
        </authorList>
    </citation>
    <scope>NUCLEOTIDE SEQUENCE [LARGE SCALE GENOMIC DNA]</scope>
    <source>
        <strain evidence="2 3">DP3</strain>
    </source>
</reference>
<dbReference type="InterPro" id="IPR020904">
    <property type="entry name" value="Sc_DH/Rdtase_CS"/>
</dbReference>
<evidence type="ECO:0000313" key="3">
    <source>
        <dbReference type="Proteomes" id="UP000500755"/>
    </source>
</evidence>
<gene>
    <name evidence="2" type="ORF">HF896_16855</name>
</gene>
<dbReference type="Proteomes" id="UP000500755">
    <property type="component" value="Chromosome"/>
</dbReference>
<accession>A0A858ZW90</accession>
<dbReference type="GO" id="GO:0032787">
    <property type="term" value="P:monocarboxylic acid metabolic process"/>
    <property type="evidence" value="ECO:0007669"/>
    <property type="project" value="UniProtKB-ARBA"/>
</dbReference>
<dbReference type="Gene3D" id="3.40.50.720">
    <property type="entry name" value="NAD(P)-binding Rossmann-like Domain"/>
    <property type="match status" value="1"/>
</dbReference>
<protein>
    <submittedName>
        <fullName evidence="2">SDR family oxidoreductase</fullName>
    </submittedName>
</protein>
<dbReference type="PROSITE" id="PS00061">
    <property type="entry name" value="ADH_SHORT"/>
    <property type="match status" value="1"/>
</dbReference>
<dbReference type="InterPro" id="IPR036291">
    <property type="entry name" value="NAD(P)-bd_dom_sf"/>
</dbReference>
<evidence type="ECO:0000256" key="1">
    <source>
        <dbReference type="ARBA" id="ARBA00006484"/>
    </source>
</evidence>
<evidence type="ECO:0000313" key="2">
    <source>
        <dbReference type="EMBL" id="QKD45175.1"/>
    </source>
</evidence>
<dbReference type="AlphaFoldDB" id="A0A858ZW90"/>
<dbReference type="EMBL" id="CP051298">
    <property type="protein sequence ID" value="QKD45175.1"/>
    <property type="molecule type" value="Genomic_DNA"/>
</dbReference>
<proteinExistence type="inferred from homology"/>